<dbReference type="AlphaFoldDB" id="A0A1H2FAR8"/>
<gene>
    <name evidence="1" type="ORF">SAMN05216580_1119</name>
</gene>
<dbReference type="PANTHER" id="PTHR36423:SF2">
    <property type="entry name" value="AFR070WP"/>
    <property type="match status" value="1"/>
</dbReference>
<dbReference type="OrthoDB" id="572228at2"/>
<sequence length="123" mass="13610">MHDYRDGAAIRGWHAHVYFDAATLEQARALCSAAAERFAVTMGRLHQRPVGPHPQWSCQLAFRAEALAAVLPWLLLNRGDLTVLLHPLSGEPLADHRDRALWLGSAQPLDLSMLPERAAGEEI</sequence>
<evidence type="ECO:0000313" key="1">
    <source>
        <dbReference type="EMBL" id="SDU04422.1"/>
    </source>
</evidence>
<dbReference type="STRING" id="1245526.SAMN05216580_1119"/>
<keyword evidence="2" id="KW-1185">Reference proteome</keyword>
<dbReference type="InterPro" id="IPR023389">
    <property type="entry name" value="DOPA-like_sf"/>
</dbReference>
<dbReference type="RefSeq" id="WP_090212763.1">
    <property type="nucleotide sequence ID" value="NZ_LT629780.1"/>
</dbReference>
<dbReference type="PIRSF" id="PIRSF028139">
    <property type="entry name" value="DOPA-diox_rel_Mll2280"/>
    <property type="match status" value="1"/>
</dbReference>
<keyword evidence="1" id="KW-0560">Oxidoreductase</keyword>
<name>A0A1H2FAR8_9GAMM</name>
<evidence type="ECO:0000313" key="2">
    <source>
        <dbReference type="Proteomes" id="UP000243063"/>
    </source>
</evidence>
<accession>A0A1H2FAR8</accession>
<dbReference type="EMBL" id="LT629780">
    <property type="protein sequence ID" value="SDU04422.1"/>
    <property type="molecule type" value="Genomic_DNA"/>
</dbReference>
<dbReference type="Proteomes" id="UP000243063">
    <property type="component" value="Chromosome I"/>
</dbReference>
<protein>
    <submittedName>
        <fullName evidence="1">DOPA 4,5-dioxygenase</fullName>
    </submittedName>
</protein>
<proteinExistence type="predicted"/>
<reference evidence="2" key="1">
    <citation type="submission" date="2016-10" db="EMBL/GenBank/DDBJ databases">
        <authorList>
            <person name="Varghese N."/>
            <person name="Submissions S."/>
        </authorList>
    </citation>
    <scope>NUCLEOTIDE SEQUENCE [LARGE SCALE GENOMIC DNA]</scope>
    <source>
        <strain evidence="2">CCTCC 2012022</strain>
    </source>
</reference>
<dbReference type="Pfam" id="PF08883">
    <property type="entry name" value="DOPA_dioxygen"/>
    <property type="match status" value="1"/>
</dbReference>
<dbReference type="InterPro" id="IPR014980">
    <property type="entry name" value="DOPA_dioxygen"/>
</dbReference>
<dbReference type="SUPFAM" id="SSF143410">
    <property type="entry name" value="DOPA-like"/>
    <property type="match status" value="1"/>
</dbReference>
<dbReference type="PANTHER" id="PTHR36423">
    <property type="entry name" value="AFR070WP"/>
    <property type="match status" value="1"/>
</dbReference>
<keyword evidence="1" id="KW-0223">Dioxygenase</keyword>
<dbReference type="GO" id="GO:0051213">
    <property type="term" value="F:dioxygenase activity"/>
    <property type="evidence" value="ECO:0007669"/>
    <property type="project" value="UniProtKB-KW"/>
</dbReference>
<organism evidence="1 2">
    <name type="scientific">Geopseudomonas guangdongensis</name>
    <dbReference type="NCBI Taxonomy" id="1245526"/>
    <lineage>
        <taxon>Bacteria</taxon>
        <taxon>Pseudomonadati</taxon>
        <taxon>Pseudomonadota</taxon>
        <taxon>Gammaproteobacteria</taxon>
        <taxon>Pseudomonadales</taxon>
        <taxon>Pseudomonadaceae</taxon>
        <taxon>Geopseudomonas</taxon>
    </lineage>
</organism>
<dbReference type="Gene3D" id="3.30.70.1240">
    <property type="entry name" value="DOPA-like domains"/>
    <property type="match status" value="1"/>
</dbReference>